<dbReference type="EMBL" id="MU004183">
    <property type="protein sequence ID" value="KAF2500886.1"/>
    <property type="molecule type" value="Genomic_DNA"/>
</dbReference>
<proteinExistence type="inferred from homology"/>
<dbReference type="Pfam" id="PF00106">
    <property type="entry name" value="adh_short"/>
    <property type="match status" value="1"/>
</dbReference>
<dbReference type="AlphaFoldDB" id="A0A6A6R8S4"/>
<name>A0A6A6R8S4_9PEZI</name>
<protein>
    <submittedName>
        <fullName evidence="5">NAD(P)-binding protein</fullName>
    </submittedName>
</protein>
<evidence type="ECO:0000256" key="2">
    <source>
        <dbReference type="ARBA" id="ARBA00022857"/>
    </source>
</evidence>
<dbReference type="PRINTS" id="PR00080">
    <property type="entry name" value="SDRFAMILY"/>
</dbReference>
<evidence type="ECO:0000256" key="4">
    <source>
        <dbReference type="RuleBase" id="RU000363"/>
    </source>
</evidence>
<dbReference type="InterPro" id="IPR052178">
    <property type="entry name" value="Sec_Metab_Biosynth_SDR"/>
</dbReference>
<dbReference type="PRINTS" id="PR00081">
    <property type="entry name" value="GDHRDH"/>
</dbReference>
<gene>
    <name evidence="5" type="ORF">BU16DRAFT_535419</name>
</gene>
<evidence type="ECO:0000313" key="5">
    <source>
        <dbReference type="EMBL" id="KAF2500886.1"/>
    </source>
</evidence>
<keyword evidence="2" id="KW-0521">NADP</keyword>
<dbReference type="PANTHER" id="PTHR43618:SF13">
    <property type="entry name" value="CHAIN DEHYDROGENASE, PUTATIVE (AFU_ORTHOLOGUE AFUA_1G17650)-RELATED"/>
    <property type="match status" value="1"/>
</dbReference>
<evidence type="ECO:0000313" key="6">
    <source>
        <dbReference type="Proteomes" id="UP000799750"/>
    </source>
</evidence>
<dbReference type="Proteomes" id="UP000799750">
    <property type="component" value="Unassembled WGS sequence"/>
</dbReference>
<accession>A0A6A6R8S4</accession>
<dbReference type="OrthoDB" id="37659at2759"/>
<dbReference type="GO" id="GO:0016491">
    <property type="term" value="F:oxidoreductase activity"/>
    <property type="evidence" value="ECO:0007669"/>
    <property type="project" value="UniProtKB-KW"/>
</dbReference>
<dbReference type="InterPro" id="IPR002347">
    <property type="entry name" value="SDR_fam"/>
</dbReference>
<dbReference type="InterPro" id="IPR020904">
    <property type="entry name" value="Sc_DH/Rdtase_CS"/>
</dbReference>
<comment type="similarity">
    <text evidence="1 4">Belongs to the short-chain dehydrogenases/reductases (SDR) family.</text>
</comment>
<dbReference type="SUPFAM" id="SSF51735">
    <property type="entry name" value="NAD(P)-binding Rossmann-fold domains"/>
    <property type="match status" value="1"/>
</dbReference>
<reference evidence="5" key="1">
    <citation type="journal article" date="2020" name="Stud. Mycol.">
        <title>101 Dothideomycetes genomes: a test case for predicting lifestyles and emergence of pathogens.</title>
        <authorList>
            <person name="Haridas S."/>
            <person name="Albert R."/>
            <person name="Binder M."/>
            <person name="Bloem J."/>
            <person name="Labutti K."/>
            <person name="Salamov A."/>
            <person name="Andreopoulos B."/>
            <person name="Baker S."/>
            <person name="Barry K."/>
            <person name="Bills G."/>
            <person name="Bluhm B."/>
            <person name="Cannon C."/>
            <person name="Castanera R."/>
            <person name="Culley D."/>
            <person name="Daum C."/>
            <person name="Ezra D."/>
            <person name="Gonzalez J."/>
            <person name="Henrissat B."/>
            <person name="Kuo A."/>
            <person name="Liang C."/>
            <person name="Lipzen A."/>
            <person name="Lutzoni F."/>
            <person name="Magnuson J."/>
            <person name="Mondo S."/>
            <person name="Nolan M."/>
            <person name="Ohm R."/>
            <person name="Pangilinan J."/>
            <person name="Park H.-J."/>
            <person name="Ramirez L."/>
            <person name="Alfaro M."/>
            <person name="Sun H."/>
            <person name="Tritt A."/>
            <person name="Yoshinaga Y."/>
            <person name="Zwiers L.-H."/>
            <person name="Turgeon B."/>
            <person name="Goodwin S."/>
            <person name="Spatafora J."/>
            <person name="Crous P."/>
            <person name="Grigoriev I."/>
        </authorList>
    </citation>
    <scope>NUCLEOTIDE SEQUENCE</scope>
    <source>
        <strain evidence="5">CBS 269.34</strain>
    </source>
</reference>
<organism evidence="5 6">
    <name type="scientific">Lophium mytilinum</name>
    <dbReference type="NCBI Taxonomy" id="390894"/>
    <lineage>
        <taxon>Eukaryota</taxon>
        <taxon>Fungi</taxon>
        <taxon>Dikarya</taxon>
        <taxon>Ascomycota</taxon>
        <taxon>Pezizomycotina</taxon>
        <taxon>Dothideomycetes</taxon>
        <taxon>Pleosporomycetidae</taxon>
        <taxon>Mytilinidiales</taxon>
        <taxon>Mytilinidiaceae</taxon>
        <taxon>Lophium</taxon>
    </lineage>
</organism>
<sequence>MDTSKVALVTAGSKGLGAAIARVLATEAHMRVVINYHSDSSSADELVQELKHLTRTNTRHDGSLSNAERFIAIKADMAFPDQIKQLVEESIAKMGRLDAVVSNAGWTRMTNFMDLQDADREADWDQCFNMNVKSHFFLFMASHKHLKSSEGAFIATASVAGVKPSGSSLPYAVTKAALVHLTKSLAVIAAPQIRVNCVSPGVLLTDWGRQFSEERLQTVKTINVLKRLAKTEDVAQQVKVLVLSQSVTGVNSVVDAGFSL</sequence>
<evidence type="ECO:0000256" key="3">
    <source>
        <dbReference type="ARBA" id="ARBA00023002"/>
    </source>
</evidence>
<dbReference type="Gene3D" id="3.40.50.720">
    <property type="entry name" value="NAD(P)-binding Rossmann-like Domain"/>
    <property type="match status" value="1"/>
</dbReference>
<evidence type="ECO:0000256" key="1">
    <source>
        <dbReference type="ARBA" id="ARBA00006484"/>
    </source>
</evidence>
<keyword evidence="3" id="KW-0560">Oxidoreductase</keyword>
<keyword evidence="6" id="KW-1185">Reference proteome</keyword>
<dbReference type="CDD" id="cd05233">
    <property type="entry name" value="SDR_c"/>
    <property type="match status" value="1"/>
</dbReference>
<dbReference type="InterPro" id="IPR036291">
    <property type="entry name" value="NAD(P)-bd_dom_sf"/>
</dbReference>
<dbReference type="PANTHER" id="PTHR43618">
    <property type="entry name" value="7-ALPHA-HYDROXYSTEROID DEHYDROGENASE"/>
    <property type="match status" value="1"/>
</dbReference>
<dbReference type="PROSITE" id="PS00061">
    <property type="entry name" value="ADH_SHORT"/>
    <property type="match status" value="1"/>
</dbReference>